<gene>
    <name evidence="2" type="ORF">LXT13_07705</name>
</gene>
<feature type="region of interest" description="Disordered" evidence="1">
    <location>
        <begin position="1"/>
        <end position="21"/>
    </location>
</feature>
<dbReference type="EMBL" id="JAJTWU010000003">
    <property type="protein sequence ID" value="MCE4554330.1"/>
    <property type="molecule type" value="Genomic_DNA"/>
</dbReference>
<sequence length="847" mass="93791">MSARPALPAPTAVERPADDGDIGFDELREQGMALLRTLSGDIWTDHNLHDPGITLLEHLCFGLTDIVYRAGFPVADHLTGPDGRIDHADQSLHPPAEALPCRATTPADYRRHLLDAVPGLDDASVEPLPGTGLYRLRLQLSAQAGDNDAARRDHIAAARAAFLARRNLGEDLDADVVCLRDVPCELLGEIEIAGPRDAVDILAEVYDRCARHIAHAAVSRTLDELRREGRTLEEIYTGPALQHGFIEDRDLPRAGAAPLAVAALAALVQAVPGVADVRGLALQLEGQPPTMCPVPWQGTDWALALRLPERDVPVRMTVRRRGNLVPVAWQDLHRRLDDLYAASLAQRARTDRHQAERASELLPRGQHRPMDRYTSVQEHLPALYGLGRHGPSASAPPQRHARAKQLKAYLAMQEQSIAQGLAQLHHLRDLFSVAPGASQGLWTQMIGPDAVPGLDQLYLQPLPQVADTVYKPLDRTPERKHRALDHLLALHGETYTQNSMRQFLGHLRPREAERLLLDNKATWLRDIVTITRDRAGGFDPGQPSWDQAGNCSGMQRRASLLLGFKLWHDRPLTQVLQDERLQLVPQPDDSHATRLLAADDPALAQGQGVNGSTRPGDMQQLRADLRRLPWLRQPLPLGLWRAGQHESRYRLLAGPGGSWLLALGPDDDGRWWRLAEFDDAPAARRAAASLRLYLRGVDQACEGLHLVEHVLLRPLHRGSARHARLRLVPDFHRLRVTAVLPGWTQRTSQPAFQRFARETLRISCPAHLTLHCLVLGAEAMQHFEAVHAAWLQARRAWCQAPDDEAAQWAADGLACQLIERLLAADPRQAKAWTLEDDGAPPVVQGHA</sequence>
<reference evidence="2 3" key="1">
    <citation type="submission" date="2021-12" db="EMBL/GenBank/DDBJ databases">
        <title>Genome seq of P8.</title>
        <authorList>
            <person name="Seo T."/>
        </authorList>
    </citation>
    <scope>NUCLEOTIDE SEQUENCE [LARGE SCALE GENOMIC DNA]</scope>
    <source>
        <strain evidence="2 3">P8</strain>
    </source>
</reference>
<evidence type="ECO:0000313" key="3">
    <source>
        <dbReference type="Proteomes" id="UP001200741"/>
    </source>
</evidence>
<keyword evidence="3" id="KW-1185">Reference proteome</keyword>
<proteinExistence type="predicted"/>
<organism evidence="2 3">
    <name type="scientific">Pelomonas cellulosilytica</name>
    <dbReference type="NCBI Taxonomy" id="2906762"/>
    <lineage>
        <taxon>Bacteria</taxon>
        <taxon>Pseudomonadati</taxon>
        <taxon>Pseudomonadota</taxon>
        <taxon>Betaproteobacteria</taxon>
        <taxon>Burkholderiales</taxon>
        <taxon>Sphaerotilaceae</taxon>
        <taxon>Roseateles</taxon>
    </lineage>
</organism>
<evidence type="ECO:0000256" key="1">
    <source>
        <dbReference type="SAM" id="MobiDB-lite"/>
    </source>
</evidence>
<dbReference type="Proteomes" id="UP001200741">
    <property type="component" value="Unassembled WGS sequence"/>
</dbReference>
<evidence type="ECO:0000313" key="2">
    <source>
        <dbReference type="EMBL" id="MCE4554330.1"/>
    </source>
</evidence>
<dbReference type="RefSeq" id="WP_233371256.1">
    <property type="nucleotide sequence ID" value="NZ_JAJTWU010000003.1"/>
</dbReference>
<name>A0ABS8XRH4_9BURK</name>
<comment type="caution">
    <text evidence="2">The sequence shown here is derived from an EMBL/GenBank/DDBJ whole genome shotgun (WGS) entry which is preliminary data.</text>
</comment>
<accession>A0ABS8XRH4</accession>
<protein>
    <submittedName>
        <fullName evidence="2">Uncharacterized protein</fullName>
    </submittedName>
</protein>